<name>A0A9W7FWS0_9STRA</name>
<reference evidence="1" key="1">
    <citation type="submission" date="2022-07" db="EMBL/GenBank/DDBJ databases">
        <title>Genome analysis of Parmales, a sister group of diatoms, reveals the evolutionary specialization of diatoms from phago-mixotrophs to photoautotrophs.</title>
        <authorList>
            <person name="Ban H."/>
            <person name="Sato S."/>
            <person name="Yoshikawa S."/>
            <person name="Kazumasa Y."/>
            <person name="Nakamura Y."/>
            <person name="Ichinomiya M."/>
            <person name="Saitoh K."/>
            <person name="Sato N."/>
            <person name="Blanc-Mathieu R."/>
            <person name="Endo H."/>
            <person name="Kuwata A."/>
            <person name="Ogata H."/>
        </authorList>
    </citation>
    <scope>NUCLEOTIDE SEQUENCE</scope>
</reference>
<organism evidence="1 2">
    <name type="scientific">Triparma retinervis</name>
    <dbReference type="NCBI Taxonomy" id="2557542"/>
    <lineage>
        <taxon>Eukaryota</taxon>
        <taxon>Sar</taxon>
        <taxon>Stramenopiles</taxon>
        <taxon>Ochrophyta</taxon>
        <taxon>Bolidophyceae</taxon>
        <taxon>Parmales</taxon>
        <taxon>Triparmaceae</taxon>
        <taxon>Triparma</taxon>
    </lineage>
</organism>
<dbReference type="OrthoDB" id="10468294at2759"/>
<accession>A0A9W7FWS0</accession>
<protein>
    <submittedName>
        <fullName evidence="1">Uncharacterized protein</fullName>
    </submittedName>
</protein>
<keyword evidence="2" id="KW-1185">Reference proteome</keyword>
<proteinExistence type="predicted"/>
<sequence length="49" mass="5022">MGGAATVCTQCNVDGKYSVFDNASVCETAKAGYKPTSDRKGEEQCAAGT</sequence>
<evidence type="ECO:0000313" key="2">
    <source>
        <dbReference type="Proteomes" id="UP001165082"/>
    </source>
</evidence>
<dbReference type="AlphaFoldDB" id="A0A9W7FWS0"/>
<feature type="non-terminal residue" evidence="1">
    <location>
        <position position="1"/>
    </location>
</feature>
<gene>
    <name evidence="1" type="ORF">TrRE_jg204</name>
</gene>
<comment type="caution">
    <text evidence="1">The sequence shown here is derived from an EMBL/GenBank/DDBJ whole genome shotgun (WGS) entry which is preliminary data.</text>
</comment>
<evidence type="ECO:0000313" key="1">
    <source>
        <dbReference type="EMBL" id="GMI24441.1"/>
    </source>
</evidence>
<dbReference type="Proteomes" id="UP001165082">
    <property type="component" value="Unassembled WGS sequence"/>
</dbReference>
<dbReference type="EMBL" id="BRXZ01007122">
    <property type="protein sequence ID" value="GMI24441.1"/>
    <property type="molecule type" value="Genomic_DNA"/>
</dbReference>